<organism evidence="6 7">
    <name type="scientific">Microcaecilia unicolor</name>
    <dbReference type="NCBI Taxonomy" id="1415580"/>
    <lineage>
        <taxon>Eukaryota</taxon>
        <taxon>Metazoa</taxon>
        <taxon>Chordata</taxon>
        <taxon>Craniata</taxon>
        <taxon>Vertebrata</taxon>
        <taxon>Euteleostomi</taxon>
        <taxon>Amphibia</taxon>
        <taxon>Gymnophiona</taxon>
        <taxon>Siphonopidae</taxon>
        <taxon>Microcaecilia</taxon>
    </lineage>
</organism>
<keyword evidence="6" id="KW-1185">Reference proteome</keyword>
<dbReference type="PANTHER" id="PTHR15141:SF49">
    <property type="entry name" value="TFIIS N-TERMINAL DOMAIN-CONTAINING PROTEIN"/>
    <property type="match status" value="1"/>
</dbReference>
<dbReference type="Gene3D" id="6.10.250.3180">
    <property type="match status" value="1"/>
</dbReference>
<evidence type="ECO:0000259" key="5">
    <source>
        <dbReference type="PROSITE" id="PS51319"/>
    </source>
</evidence>
<evidence type="ECO:0000256" key="4">
    <source>
        <dbReference type="SAM" id="MobiDB-lite"/>
    </source>
</evidence>
<dbReference type="GO" id="GO:0006368">
    <property type="term" value="P:transcription elongation by RNA polymerase II"/>
    <property type="evidence" value="ECO:0007669"/>
    <property type="project" value="InterPro"/>
</dbReference>
<reference evidence="7" key="1">
    <citation type="submission" date="2025-08" db="UniProtKB">
        <authorList>
            <consortium name="RefSeq"/>
        </authorList>
    </citation>
    <scope>IDENTIFICATION</scope>
</reference>
<gene>
    <name evidence="7" type="primary">LOC115465211</name>
</gene>
<dbReference type="Gene3D" id="1.20.930.10">
    <property type="entry name" value="Conserved domain common to transcription factors TFIIS, elongin A, CRSP70"/>
    <property type="match status" value="1"/>
</dbReference>
<dbReference type="CDD" id="cd00183">
    <property type="entry name" value="TFIIS_I"/>
    <property type="match status" value="1"/>
</dbReference>
<feature type="compositionally biased region" description="Low complexity" evidence="4">
    <location>
        <begin position="548"/>
        <end position="572"/>
    </location>
</feature>
<feature type="compositionally biased region" description="Basic and acidic residues" evidence="4">
    <location>
        <begin position="124"/>
        <end position="144"/>
    </location>
</feature>
<dbReference type="PANTHER" id="PTHR15141">
    <property type="entry name" value="TRANSCRIPTION ELONGATION FACTOR B POLYPEPTIDE 3"/>
    <property type="match status" value="1"/>
</dbReference>
<dbReference type="Proteomes" id="UP000515156">
    <property type="component" value="Chromosome 3"/>
</dbReference>
<name>A0A6P7XG74_9AMPH</name>
<feature type="region of interest" description="Disordered" evidence="4">
    <location>
        <begin position="522"/>
        <end position="600"/>
    </location>
</feature>
<dbReference type="InterPro" id="IPR010684">
    <property type="entry name" value="RNA_pol_II_trans_fac_SIII_A"/>
</dbReference>
<feature type="compositionally biased region" description="Basic and acidic residues" evidence="4">
    <location>
        <begin position="532"/>
        <end position="547"/>
    </location>
</feature>
<comment type="subcellular location">
    <subcellularLocation>
        <location evidence="1 3">Nucleus</location>
    </subcellularLocation>
</comment>
<dbReference type="OrthoDB" id="21513at2759"/>
<feature type="compositionally biased region" description="Basic and acidic residues" evidence="4">
    <location>
        <begin position="295"/>
        <end position="308"/>
    </location>
</feature>
<dbReference type="InterPro" id="IPR051870">
    <property type="entry name" value="Elongin-A_domain"/>
</dbReference>
<dbReference type="RefSeq" id="XP_030051468.1">
    <property type="nucleotide sequence ID" value="XM_030195608.1"/>
</dbReference>
<evidence type="ECO:0000256" key="3">
    <source>
        <dbReference type="PROSITE-ProRule" id="PRU00649"/>
    </source>
</evidence>
<feature type="compositionally biased region" description="Basic and acidic residues" evidence="4">
    <location>
        <begin position="198"/>
        <end position="221"/>
    </location>
</feature>
<dbReference type="InterPro" id="IPR017923">
    <property type="entry name" value="TFIIS_N"/>
</dbReference>
<feature type="region of interest" description="Disordered" evidence="4">
    <location>
        <begin position="289"/>
        <end position="308"/>
    </location>
</feature>
<dbReference type="InterPro" id="IPR003617">
    <property type="entry name" value="TFIIS/CRSP70_N_sub"/>
</dbReference>
<feature type="compositionally biased region" description="Basic residues" evidence="4">
    <location>
        <begin position="591"/>
        <end position="600"/>
    </location>
</feature>
<proteinExistence type="predicted"/>
<evidence type="ECO:0000256" key="2">
    <source>
        <dbReference type="ARBA" id="ARBA00023242"/>
    </source>
</evidence>
<protein>
    <submittedName>
        <fullName evidence="7">Elongin-A-like isoform X1</fullName>
    </submittedName>
</protein>
<evidence type="ECO:0000256" key="1">
    <source>
        <dbReference type="ARBA" id="ARBA00004123"/>
    </source>
</evidence>
<dbReference type="SMART" id="SM00509">
    <property type="entry name" value="TFS2N"/>
    <property type="match status" value="1"/>
</dbReference>
<dbReference type="AlphaFoldDB" id="A0A6P7XG74"/>
<feature type="domain" description="TFIIS N-terminal" evidence="5">
    <location>
        <begin position="6"/>
        <end position="80"/>
    </location>
</feature>
<dbReference type="InterPro" id="IPR035441">
    <property type="entry name" value="TFIIS/LEDGF_dom_sf"/>
</dbReference>
<dbReference type="SUPFAM" id="SSF47676">
    <property type="entry name" value="Conserved domain common to transcription factors TFIIS, elongin A, CRSP70"/>
    <property type="match status" value="1"/>
</dbReference>
<dbReference type="GeneID" id="115465211"/>
<feature type="compositionally biased region" description="Polar residues" evidence="4">
    <location>
        <begin position="105"/>
        <end position="118"/>
    </location>
</feature>
<dbReference type="PROSITE" id="PS51319">
    <property type="entry name" value="TFIIS_N"/>
    <property type="match status" value="1"/>
</dbReference>
<evidence type="ECO:0000313" key="7">
    <source>
        <dbReference type="RefSeq" id="XP_030051468.1"/>
    </source>
</evidence>
<evidence type="ECO:0000313" key="6">
    <source>
        <dbReference type="Proteomes" id="UP000515156"/>
    </source>
</evidence>
<dbReference type="Pfam" id="PF06881">
    <property type="entry name" value="Elongin_A"/>
    <property type="match status" value="1"/>
</dbReference>
<dbReference type="GO" id="GO:0070449">
    <property type="term" value="C:elongin complex"/>
    <property type="evidence" value="ECO:0007669"/>
    <property type="project" value="InterPro"/>
</dbReference>
<feature type="region of interest" description="Disordered" evidence="4">
    <location>
        <begin position="105"/>
        <end position="221"/>
    </location>
</feature>
<sequence>MADCKSVLERVLQLKERLSGNQDSKKIMKALKRLQDLNMSLEVLGETGIGKTVNGLRKHVDVGDVAKSLVNQWKKLVPERKESGQRKKPNLERRKELSFDEMINASSSKQKNLSNKMAQASEMPLKDYKKLSRVQEHKNEDSLRRDRHAIKEPGAALHSKEDSNIKKPPQNNQIHLSKDCKDNSRKAKPLERTCSNTAKKDSSIQEEKEADTDHSRPKTLEPLENFQWGHNTKNAKELHEDEFEPPTMSFESYLNYDQVSSKKKKKINPDGQSQKLRIYKQNVSLPCEDTPAVTTEKRQISKDDEVETSTKKAKMESLKDLLSVPLPKFLPEFAVMSSPPYFTDDKVPVTEAVPQQSNDISEFTGRRLNSKMQVFSGSKPIYLSKMITLYEQCIRVLQNNIDSLYDVGGVPFEILEPVLERCTPEQLNRIEDYNPAFIGESDHLWRKHCQRDFKNEQLQEYESWREMFLRVFNERELKLKTITKNISSAQSLKPKGRQVKLAYIHSVAKPPRYVRRQQEIHGTAGPIAQSHPLDKQRIQKTEKEKSGASHGSDSSSHISTATTSSTHPSGTSQDAKKTVKKVAPMMAKTMRAFKNRIGPR</sequence>
<dbReference type="Pfam" id="PF08711">
    <property type="entry name" value="Med26"/>
    <property type="match status" value="1"/>
</dbReference>
<keyword evidence="2 3" id="KW-0539">Nucleus</keyword>
<dbReference type="KEGG" id="muo:115465211"/>
<feature type="compositionally biased region" description="Basic and acidic residues" evidence="4">
    <location>
        <begin position="176"/>
        <end position="191"/>
    </location>
</feature>
<dbReference type="InParanoid" id="A0A6P7XG74"/>
<accession>A0A6P7XG74</accession>